<keyword evidence="3" id="KW-1185">Reference proteome</keyword>
<feature type="transmembrane region" description="Helical" evidence="1">
    <location>
        <begin position="152"/>
        <end position="170"/>
    </location>
</feature>
<organism evidence="2 3">
    <name type="scientific">Exiguobacterium undae</name>
    <dbReference type="NCBI Taxonomy" id="169177"/>
    <lineage>
        <taxon>Bacteria</taxon>
        <taxon>Bacillati</taxon>
        <taxon>Bacillota</taxon>
        <taxon>Bacilli</taxon>
        <taxon>Bacillales</taxon>
        <taxon>Bacillales Family XII. Incertae Sedis</taxon>
        <taxon>Exiguobacterium</taxon>
    </lineage>
</organism>
<reference evidence="2 3" key="1">
    <citation type="submission" date="2016-03" db="EMBL/GenBank/DDBJ databases">
        <authorList>
            <person name="Cho S.-Y."/>
            <person name="Lim S."/>
            <person name="Kim H."/>
            <person name="Soh E.H."/>
            <person name="Moon J.S."/>
        </authorList>
    </citation>
    <scope>NUCLEOTIDE SEQUENCE [LARGE SCALE GENOMIC DNA]</scope>
    <source>
        <strain evidence="2 3">KCTC 3810</strain>
    </source>
</reference>
<keyword evidence="1" id="KW-0812">Transmembrane</keyword>
<feature type="transmembrane region" description="Helical" evidence="1">
    <location>
        <begin position="126"/>
        <end position="146"/>
    </location>
</feature>
<dbReference type="RefSeq" id="WP_028105269.1">
    <property type="nucleotide sequence ID" value="NZ_LVVL01000019.1"/>
</dbReference>
<accession>A0ABX2V601</accession>
<keyword evidence="1" id="KW-1133">Transmembrane helix</keyword>
<feature type="transmembrane region" description="Helical" evidence="1">
    <location>
        <begin position="52"/>
        <end position="70"/>
    </location>
</feature>
<dbReference type="Proteomes" id="UP000078447">
    <property type="component" value="Unassembled WGS sequence"/>
</dbReference>
<proteinExistence type="predicted"/>
<protein>
    <submittedName>
        <fullName evidence="2">Uncharacterized protein</fullName>
    </submittedName>
</protein>
<evidence type="ECO:0000313" key="3">
    <source>
        <dbReference type="Proteomes" id="UP000078447"/>
    </source>
</evidence>
<evidence type="ECO:0000313" key="2">
    <source>
        <dbReference type="EMBL" id="OAN10119.1"/>
    </source>
</evidence>
<keyword evidence="1" id="KW-0472">Membrane</keyword>
<evidence type="ECO:0000256" key="1">
    <source>
        <dbReference type="SAM" id="Phobius"/>
    </source>
</evidence>
<comment type="caution">
    <text evidence="2">The sequence shown here is derived from an EMBL/GenBank/DDBJ whole genome shotgun (WGS) entry which is preliminary data.</text>
</comment>
<sequence>MRKLIIFHKNTYKPKPIKERFKTKEFAISVSWIVAFLLSVIFVPLLNKQFSLAILWLIPALVAIGMYRHFNYLERETEFFVNDDEEYKKSLKAFLNNINIINSAQLDVLIKSLVEERDSNRKQMGVALPFVVIGVTLISIISNKVQITNKELIVYFVIYFIAVFVLHAILKMCEPFFNLYADNVSTLINFLKQIQIEWLDDRSTDIANNVVLDEGDERKPEGEKLLVEIEDENVLNLTETNQLS</sequence>
<feature type="transmembrane region" description="Helical" evidence="1">
    <location>
        <begin position="26"/>
        <end position="46"/>
    </location>
</feature>
<gene>
    <name evidence="2" type="ORF">A3783_15255</name>
</gene>
<dbReference type="EMBL" id="LVVL01000019">
    <property type="protein sequence ID" value="OAN10119.1"/>
    <property type="molecule type" value="Genomic_DNA"/>
</dbReference>
<name>A0ABX2V601_9BACL</name>